<accession>A0ABP1NKY3</accession>
<dbReference type="EMBL" id="CAXAJV020001292">
    <property type="protein sequence ID" value="CAL7941592.1"/>
    <property type="molecule type" value="Genomic_DNA"/>
</dbReference>
<evidence type="ECO:0000313" key="3">
    <source>
        <dbReference type="EMBL" id="CAL7941592.1"/>
    </source>
</evidence>
<reference evidence="3 4" key="1">
    <citation type="submission" date="2024-08" db="EMBL/GenBank/DDBJ databases">
        <authorList>
            <person name="Will J Nash"/>
            <person name="Angela Man"/>
            <person name="Seanna McTaggart"/>
            <person name="Kendall Baker"/>
            <person name="Tom Barker"/>
            <person name="Leah Catchpole"/>
            <person name="Alex Durrant"/>
            <person name="Karim Gharbi"/>
            <person name="Naomi Irish"/>
            <person name="Gemy Kaithakottil"/>
            <person name="Debby Ku"/>
            <person name="Aaliyah Providence"/>
            <person name="Felix Shaw"/>
            <person name="David Swarbreck"/>
            <person name="Chris Watkins"/>
            <person name="Ann M. McCartney"/>
            <person name="Giulio Formenti"/>
            <person name="Alice Mouton"/>
            <person name="Noel Vella"/>
            <person name="Bjorn M von Reumont"/>
            <person name="Adriana Vella"/>
            <person name="Wilfried Haerty"/>
        </authorList>
    </citation>
    <scope>NUCLEOTIDE SEQUENCE [LARGE SCALE GENOMIC DNA]</scope>
</reference>
<evidence type="ECO:0000259" key="2">
    <source>
        <dbReference type="PROSITE" id="PS51497"/>
    </source>
</evidence>
<keyword evidence="4" id="KW-1185">Reference proteome</keyword>
<feature type="compositionally biased region" description="Basic residues" evidence="1">
    <location>
        <begin position="1"/>
        <end position="10"/>
    </location>
</feature>
<protein>
    <recommendedName>
        <fullName evidence="2">UMA domain-containing protein</fullName>
    </recommendedName>
</protein>
<evidence type="ECO:0000313" key="4">
    <source>
        <dbReference type="Proteomes" id="UP001642520"/>
    </source>
</evidence>
<dbReference type="Proteomes" id="UP001642520">
    <property type="component" value="Unassembled WGS sequence"/>
</dbReference>
<proteinExistence type="predicted"/>
<name>A0ABP1NKY3_XYLVO</name>
<dbReference type="InterPro" id="IPR023340">
    <property type="entry name" value="UMA"/>
</dbReference>
<organism evidence="3 4">
    <name type="scientific">Xylocopa violacea</name>
    <name type="common">Violet carpenter bee</name>
    <name type="synonym">Apis violacea</name>
    <dbReference type="NCBI Taxonomy" id="135666"/>
    <lineage>
        <taxon>Eukaryota</taxon>
        <taxon>Metazoa</taxon>
        <taxon>Ecdysozoa</taxon>
        <taxon>Arthropoda</taxon>
        <taxon>Hexapoda</taxon>
        <taxon>Insecta</taxon>
        <taxon>Pterygota</taxon>
        <taxon>Neoptera</taxon>
        <taxon>Endopterygota</taxon>
        <taxon>Hymenoptera</taxon>
        <taxon>Apocrita</taxon>
        <taxon>Aculeata</taxon>
        <taxon>Apoidea</taxon>
        <taxon>Anthophila</taxon>
        <taxon>Apidae</taxon>
        <taxon>Xylocopa</taxon>
        <taxon>Xylocopa</taxon>
    </lineage>
</organism>
<dbReference type="PROSITE" id="PS51497">
    <property type="entry name" value="UMA"/>
    <property type="match status" value="1"/>
</dbReference>
<evidence type="ECO:0000256" key="1">
    <source>
        <dbReference type="SAM" id="MobiDB-lite"/>
    </source>
</evidence>
<feature type="domain" description="UMA" evidence="2">
    <location>
        <begin position="88"/>
        <end position="140"/>
    </location>
</feature>
<sequence length="148" mass="16603">MSWLFGRKKQQKDSPPDSTEETEQSSDPGDGFVHIAKWPAPGPPNVAQDTATYPSNLYPYIPPVPAFGQVPPTDSTKDLNQGDNTHYLNGVPFKLCTQLQNSISNDFDIEKLKISEFLSFIERIKNQNYDYSFSLEDGIVAEMNSRAE</sequence>
<comment type="caution">
    <text evidence="3">The sequence shown here is derived from an EMBL/GenBank/DDBJ whole genome shotgun (WGS) entry which is preliminary data.</text>
</comment>
<gene>
    <name evidence="3" type="ORF">XYLVIOL_LOCUS5078</name>
</gene>
<feature type="region of interest" description="Disordered" evidence="1">
    <location>
        <begin position="1"/>
        <end position="45"/>
    </location>
</feature>